<evidence type="ECO:0000313" key="3">
    <source>
        <dbReference type="EMBL" id="KAK7757134.1"/>
    </source>
</evidence>
<proteinExistence type="predicted"/>
<organism evidence="3 4">
    <name type="scientific">Diatrype stigma</name>
    <dbReference type="NCBI Taxonomy" id="117547"/>
    <lineage>
        <taxon>Eukaryota</taxon>
        <taxon>Fungi</taxon>
        <taxon>Dikarya</taxon>
        <taxon>Ascomycota</taxon>
        <taxon>Pezizomycotina</taxon>
        <taxon>Sordariomycetes</taxon>
        <taxon>Xylariomycetidae</taxon>
        <taxon>Xylariales</taxon>
        <taxon>Diatrypaceae</taxon>
        <taxon>Diatrype</taxon>
    </lineage>
</organism>
<feature type="transmembrane region" description="Helical" evidence="2">
    <location>
        <begin position="44"/>
        <end position="65"/>
    </location>
</feature>
<name>A0AAN9UX16_9PEZI</name>
<evidence type="ECO:0000313" key="4">
    <source>
        <dbReference type="Proteomes" id="UP001320420"/>
    </source>
</evidence>
<feature type="region of interest" description="Disordered" evidence="1">
    <location>
        <begin position="89"/>
        <end position="114"/>
    </location>
</feature>
<keyword evidence="2" id="KW-1133">Transmembrane helix</keyword>
<keyword evidence="2" id="KW-0812">Transmembrane</keyword>
<keyword evidence="2" id="KW-0472">Membrane</keyword>
<dbReference type="Proteomes" id="UP001320420">
    <property type="component" value="Unassembled WGS sequence"/>
</dbReference>
<protein>
    <recommendedName>
        <fullName evidence="5">Transmembrane protein</fullName>
    </recommendedName>
</protein>
<evidence type="ECO:0008006" key="5">
    <source>
        <dbReference type="Google" id="ProtNLM"/>
    </source>
</evidence>
<feature type="region of interest" description="Disordered" evidence="1">
    <location>
        <begin position="17"/>
        <end position="40"/>
    </location>
</feature>
<dbReference type="AlphaFoldDB" id="A0AAN9UX16"/>
<keyword evidence="4" id="KW-1185">Reference proteome</keyword>
<dbReference type="EMBL" id="JAKJXP020000003">
    <property type="protein sequence ID" value="KAK7757134.1"/>
    <property type="molecule type" value="Genomic_DNA"/>
</dbReference>
<sequence length="247" mass="26736">MPALNVSELLLSVRSPDVALDPSPGAETNGNADNANGEAPPNHAHAATVVAVVVFVSLIVLALFFSAHTLLLKKRASDEEQDVELQLPDYNNYTRPLPPPLVRTERRPFPAQEPTRPIEVPRRRASAATRPVANLPARYPRQGNSLDIGDPNVTRASRLETSSRLPHGRRHENWPLRVSAERVLAGGRSSPRAAVSEADVAAQIPLPSSYASTSRDSFEQVDLTPPKARASSRLQEVMGTSAKTDSI</sequence>
<evidence type="ECO:0000256" key="2">
    <source>
        <dbReference type="SAM" id="Phobius"/>
    </source>
</evidence>
<accession>A0AAN9UX16</accession>
<evidence type="ECO:0000256" key="1">
    <source>
        <dbReference type="SAM" id="MobiDB-lite"/>
    </source>
</evidence>
<feature type="region of interest" description="Disordered" evidence="1">
    <location>
        <begin position="207"/>
        <end position="247"/>
    </location>
</feature>
<gene>
    <name evidence="3" type="ORF">SLS62_000681</name>
</gene>
<reference evidence="3 4" key="1">
    <citation type="submission" date="2024-02" db="EMBL/GenBank/DDBJ databases">
        <title>De novo assembly and annotation of 12 fungi associated with fruit tree decline syndrome in Ontario, Canada.</title>
        <authorList>
            <person name="Sulman M."/>
            <person name="Ellouze W."/>
            <person name="Ilyukhin E."/>
        </authorList>
    </citation>
    <scope>NUCLEOTIDE SEQUENCE [LARGE SCALE GENOMIC DNA]</scope>
    <source>
        <strain evidence="3 4">M11/M66-122</strain>
    </source>
</reference>
<comment type="caution">
    <text evidence="3">The sequence shown here is derived from an EMBL/GenBank/DDBJ whole genome shotgun (WGS) entry which is preliminary data.</text>
</comment>